<dbReference type="InterPro" id="IPR000238">
    <property type="entry name" value="RbfA"/>
</dbReference>
<organism evidence="4 5">
    <name type="scientific">Candidatus Protochlamydia naegleriophila</name>
    <dbReference type="NCBI Taxonomy" id="389348"/>
    <lineage>
        <taxon>Bacteria</taxon>
        <taxon>Pseudomonadati</taxon>
        <taxon>Chlamydiota</taxon>
        <taxon>Chlamydiia</taxon>
        <taxon>Parachlamydiales</taxon>
        <taxon>Parachlamydiaceae</taxon>
        <taxon>Candidatus Protochlamydia</taxon>
    </lineage>
</organism>
<comment type="subcellular location">
    <subcellularLocation>
        <location evidence="2">Cytoplasm</location>
    </subcellularLocation>
</comment>
<dbReference type="KEGG" id="pnl:PNK_1364"/>
<dbReference type="InParanoid" id="A0A0U5ES39"/>
<dbReference type="Pfam" id="PF02033">
    <property type="entry name" value="RBFA"/>
    <property type="match status" value="1"/>
</dbReference>
<evidence type="ECO:0000256" key="1">
    <source>
        <dbReference type="ARBA" id="ARBA00022517"/>
    </source>
</evidence>
<evidence type="ECO:0000313" key="5">
    <source>
        <dbReference type="Proteomes" id="UP000069902"/>
    </source>
</evidence>
<dbReference type="EMBL" id="LN879502">
    <property type="protein sequence ID" value="CUI16977.1"/>
    <property type="molecule type" value="Genomic_DNA"/>
</dbReference>
<dbReference type="InterPro" id="IPR015946">
    <property type="entry name" value="KH_dom-like_a/b"/>
</dbReference>
<dbReference type="RefSeq" id="WP_032125704.1">
    <property type="nucleotide sequence ID" value="NZ_LN879502.1"/>
</dbReference>
<evidence type="ECO:0000256" key="3">
    <source>
        <dbReference type="SAM" id="MobiDB-lite"/>
    </source>
</evidence>
<dbReference type="InterPro" id="IPR020053">
    <property type="entry name" value="Ribosome-bd_factorA_CS"/>
</dbReference>
<proteinExistence type="inferred from homology"/>
<protein>
    <recommendedName>
        <fullName evidence="2">Ribosome-binding factor A</fullName>
    </recommendedName>
</protein>
<evidence type="ECO:0000313" key="4">
    <source>
        <dbReference type="EMBL" id="CUI16977.1"/>
    </source>
</evidence>
<dbReference type="FunCoup" id="A0A0U5ES39">
    <property type="interactions" value="350"/>
</dbReference>
<dbReference type="InterPro" id="IPR023799">
    <property type="entry name" value="RbfA_dom_sf"/>
</dbReference>
<accession>A0A0U5ES39</accession>
<dbReference type="Gene3D" id="3.30.300.20">
    <property type="match status" value="1"/>
</dbReference>
<dbReference type="SUPFAM" id="SSF89919">
    <property type="entry name" value="Ribosome-binding factor A, RbfA"/>
    <property type="match status" value="1"/>
</dbReference>
<keyword evidence="1 2" id="KW-0690">Ribosome biogenesis</keyword>
<keyword evidence="2" id="KW-0963">Cytoplasm</keyword>
<dbReference type="PANTHER" id="PTHR33515:SF1">
    <property type="entry name" value="RIBOSOME-BINDING FACTOR A, CHLOROPLASTIC-RELATED"/>
    <property type="match status" value="1"/>
</dbReference>
<dbReference type="STRING" id="389348.PNK_1364"/>
<reference evidence="5" key="1">
    <citation type="submission" date="2015-09" db="EMBL/GenBank/DDBJ databases">
        <authorList>
            <person name="Bertelli C."/>
        </authorList>
    </citation>
    <scope>NUCLEOTIDE SEQUENCE [LARGE SCALE GENOMIC DNA]</scope>
    <source>
        <strain evidence="5">KNic</strain>
    </source>
</reference>
<dbReference type="GO" id="GO:0005829">
    <property type="term" value="C:cytosol"/>
    <property type="evidence" value="ECO:0007669"/>
    <property type="project" value="TreeGrafter"/>
</dbReference>
<comment type="similarity">
    <text evidence="2">Belongs to the RbfA family.</text>
</comment>
<sequence length="131" mass="14935">MAIERTDRLNSLLKEVISEVIRRDVRNPHVTELVTVTRVQISKDLHYAKVFISVIGTEQDKAETLAALKSAAGFIAVNASQKVVMRYFPELNFKLDDSVDKHMRIEELLGEITKERESRQGDSSDHDQQEP</sequence>
<dbReference type="PROSITE" id="PS01319">
    <property type="entry name" value="RBFA"/>
    <property type="match status" value="1"/>
</dbReference>
<gene>
    <name evidence="2 4" type="primary">rbfA</name>
    <name evidence="4" type="ORF">PNK_1364</name>
</gene>
<dbReference type="PANTHER" id="PTHR33515">
    <property type="entry name" value="RIBOSOME-BINDING FACTOR A, CHLOROPLASTIC-RELATED"/>
    <property type="match status" value="1"/>
</dbReference>
<dbReference type="NCBIfam" id="TIGR00082">
    <property type="entry name" value="rbfA"/>
    <property type="match status" value="1"/>
</dbReference>
<comment type="subunit">
    <text evidence="2">Monomer. Binds 30S ribosomal subunits, but not 50S ribosomal subunits or 70S ribosomes.</text>
</comment>
<name>A0A0U5ES39_9BACT</name>
<dbReference type="Proteomes" id="UP000069902">
    <property type="component" value="Chromosome cPNK"/>
</dbReference>
<dbReference type="AlphaFoldDB" id="A0A0U5ES39"/>
<dbReference type="GO" id="GO:0043024">
    <property type="term" value="F:ribosomal small subunit binding"/>
    <property type="evidence" value="ECO:0007669"/>
    <property type="project" value="TreeGrafter"/>
</dbReference>
<feature type="region of interest" description="Disordered" evidence="3">
    <location>
        <begin position="111"/>
        <end position="131"/>
    </location>
</feature>
<dbReference type="GO" id="GO:0030490">
    <property type="term" value="P:maturation of SSU-rRNA"/>
    <property type="evidence" value="ECO:0007669"/>
    <property type="project" value="UniProtKB-UniRule"/>
</dbReference>
<keyword evidence="5" id="KW-1185">Reference proteome</keyword>
<dbReference type="PATRIC" id="fig|389348.3.peg.1527"/>
<evidence type="ECO:0000256" key="2">
    <source>
        <dbReference type="HAMAP-Rule" id="MF_00003"/>
    </source>
</evidence>
<comment type="function">
    <text evidence="2">One of several proteins that assist in the late maturation steps of the functional core of the 30S ribosomal subunit. Associates with free 30S ribosomal subunits (but not with 30S subunits that are part of 70S ribosomes or polysomes). Required for efficient processing of 16S rRNA. May interact with the 5'-terminal helix region of 16S rRNA.</text>
</comment>
<dbReference type="HAMAP" id="MF_00003">
    <property type="entry name" value="RbfA"/>
    <property type="match status" value="1"/>
</dbReference>